<evidence type="ECO:0000313" key="3">
    <source>
        <dbReference type="Proteomes" id="UP000807025"/>
    </source>
</evidence>
<feature type="domain" description="F-box" evidence="1">
    <location>
        <begin position="10"/>
        <end position="57"/>
    </location>
</feature>
<comment type="caution">
    <text evidence="2">The sequence shown here is derived from an EMBL/GenBank/DDBJ whole genome shotgun (WGS) entry which is preliminary data.</text>
</comment>
<dbReference type="EMBL" id="MU154685">
    <property type="protein sequence ID" value="KAF9489064.1"/>
    <property type="molecule type" value="Genomic_DNA"/>
</dbReference>
<accession>A0A9P5ZJU2</accession>
<proteinExistence type="predicted"/>
<dbReference type="AlphaFoldDB" id="A0A9P5ZJU2"/>
<dbReference type="SUPFAM" id="SSF81383">
    <property type="entry name" value="F-box domain"/>
    <property type="match status" value="1"/>
</dbReference>
<reference evidence="2" key="1">
    <citation type="submission" date="2020-11" db="EMBL/GenBank/DDBJ databases">
        <authorList>
            <consortium name="DOE Joint Genome Institute"/>
            <person name="Ahrendt S."/>
            <person name="Riley R."/>
            <person name="Andreopoulos W."/>
            <person name="Labutti K."/>
            <person name="Pangilinan J."/>
            <person name="Ruiz-Duenas F.J."/>
            <person name="Barrasa J.M."/>
            <person name="Sanchez-Garcia M."/>
            <person name="Camarero S."/>
            <person name="Miyauchi S."/>
            <person name="Serrano A."/>
            <person name="Linde D."/>
            <person name="Babiker R."/>
            <person name="Drula E."/>
            <person name="Ayuso-Fernandez I."/>
            <person name="Pacheco R."/>
            <person name="Padilla G."/>
            <person name="Ferreira P."/>
            <person name="Barriuso J."/>
            <person name="Kellner H."/>
            <person name="Castanera R."/>
            <person name="Alfaro M."/>
            <person name="Ramirez L."/>
            <person name="Pisabarro A.G."/>
            <person name="Kuo A."/>
            <person name="Tritt A."/>
            <person name="Lipzen A."/>
            <person name="He G."/>
            <person name="Yan M."/>
            <person name="Ng V."/>
            <person name="Cullen D."/>
            <person name="Martin F."/>
            <person name="Rosso M.-N."/>
            <person name="Henrissat B."/>
            <person name="Hibbett D."/>
            <person name="Martinez A.T."/>
            <person name="Grigoriev I.V."/>
        </authorList>
    </citation>
    <scope>NUCLEOTIDE SEQUENCE</scope>
    <source>
        <strain evidence="2">ATCC 90797</strain>
    </source>
</reference>
<dbReference type="SMART" id="SM00256">
    <property type="entry name" value="FBOX"/>
    <property type="match status" value="1"/>
</dbReference>
<dbReference type="InterPro" id="IPR036047">
    <property type="entry name" value="F-box-like_dom_sf"/>
</dbReference>
<name>A0A9P5ZJU2_PLEER</name>
<keyword evidence="3" id="KW-1185">Reference proteome</keyword>
<dbReference type="Pfam" id="PF12937">
    <property type="entry name" value="F-box-like"/>
    <property type="match status" value="1"/>
</dbReference>
<protein>
    <recommendedName>
        <fullName evidence="1">F-box domain-containing protein</fullName>
    </recommendedName>
</protein>
<dbReference type="InterPro" id="IPR001810">
    <property type="entry name" value="F-box_dom"/>
</dbReference>
<sequence>MVDIHRFSRSTDAGRLPMEVIFKMFRKCRPAELLILRATCKRFHQLLEDHEVYWTRARLSFWPALPPLPPSFSERRYAALVFSGGSCMVCGQWTYTLPTSFSLRLFICEWNFSNCRSRYKHSTLQAISSLKNPKFKLPKGETEALVKRLQKFLVYDDAPNRQPIGRRVYLSQDIRNAKNAYMAATKDKSHQELLKIWKAQEAFQAPFMAACVALRNWSDRFNAVMKQSHKDNMQILRKIASAEKMTLQSLLCSSIIQRHHDLHMLNNETFSSNVWPIIRSSVLGELCNIRQIKTVREAKGAHPSEALRCSRCPRKQHVYNLSGILNHLVGKHMGDREQTLEGHL</sequence>
<gene>
    <name evidence="2" type="ORF">BDN71DRAFT_1456610</name>
</gene>
<dbReference type="Proteomes" id="UP000807025">
    <property type="component" value="Unassembled WGS sequence"/>
</dbReference>
<dbReference type="OrthoDB" id="2322499at2759"/>
<dbReference type="PROSITE" id="PS50181">
    <property type="entry name" value="FBOX"/>
    <property type="match status" value="1"/>
</dbReference>
<evidence type="ECO:0000313" key="2">
    <source>
        <dbReference type="EMBL" id="KAF9489064.1"/>
    </source>
</evidence>
<organism evidence="2 3">
    <name type="scientific">Pleurotus eryngii</name>
    <name type="common">Boletus of the steppes</name>
    <dbReference type="NCBI Taxonomy" id="5323"/>
    <lineage>
        <taxon>Eukaryota</taxon>
        <taxon>Fungi</taxon>
        <taxon>Dikarya</taxon>
        <taxon>Basidiomycota</taxon>
        <taxon>Agaricomycotina</taxon>
        <taxon>Agaricomycetes</taxon>
        <taxon>Agaricomycetidae</taxon>
        <taxon>Agaricales</taxon>
        <taxon>Pleurotineae</taxon>
        <taxon>Pleurotaceae</taxon>
        <taxon>Pleurotus</taxon>
    </lineage>
</organism>
<dbReference type="CDD" id="cd09917">
    <property type="entry name" value="F-box_SF"/>
    <property type="match status" value="1"/>
</dbReference>
<evidence type="ECO:0000259" key="1">
    <source>
        <dbReference type="PROSITE" id="PS50181"/>
    </source>
</evidence>